<dbReference type="Gene3D" id="3.55.50.10">
    <property type="entry name" value="Baseplate protein-like domains"/>
    <property type="match status" value="1"/>
</dbReference>
<protein>
    <submittedName>
        <fullName evidence="2">Uncharacterized protein</fullName>
    </submittedName>
</protein>
<feature type="coiled-coil region" evidence="1">
    <location>
        <begin position="206"/>
        <end position="233"/>
    </location>
</feature>
<reference evidence="2 3" key="1">
    <citation type="submission" date="2017-02" db="EMBL/GenBank/DDBJ databases">
        <title>Chromobacterium haemolyticum H5244.</title>
        <authorList>
            <person name="Gulvik C.A."/>
        </authorList>
    </citation>
    <scope>NUCLEOTIDE SEQUENCE [LARGE SCALE GENOMIC DNA]</scope>
    <source>
        <strain evidence="2 3">H5244</strain>
    </source>
</reference>
<dbReference type="SUPFAM" id="SSF69279">
    <property type="entry name" value="Phage tail proteins"/>
    <property type="match status" value="1"/>
</dbReference>
<dbReference type="EMBL" id="MUKV01000005">
    <property type="protein sequence ID" value="OQS42343.1"/>
    <property type="molecule type" value="Genomic_DNA"/>
</dbReference>
<organism evidence="2 3">
    <name type="scientific">Chromobacterium haemolyticum</name>
    <dbReference type="NCBI Taxonomy" id="394935"/>
    <lineage>
        <taxon>Bacteria</taxon>
        <taxon>Pseudomonadati</taxon>
        <taxon>Pseudomonadota</taxon>
        <taxon>Betaproteobacteria</taxon>
        <taxon>Neisseriales</taxon>
        <taxon>Chromobacteriaceae</taxon>
        <taxon>Chromobacterium</taxon>
    </lineage>
</organism>
<keyword evidence="1" id="KW-0175">Coiled coil</keyword>
<accession>A0A1W0D5X6</accession>
<evidence type="ECO:0000313" key="2">
    <source>
        <dbReference type="EMBL" id="OQS42343.1"/>
    </source>
</evidence>
<proteinExistence type="predicted"/>
<sequence>MDLNNPVITPNARQIVGRFLLNGVEVPFVSFEVDSNSFYSADTFSAELAISALPKSMGLLNWWANQTSIEVQISVGILSKQTADWETLIIGGVDRWSFNPARYTVSVEGRDYTAKLIDVKTSEKFANHKASDIAIELAKRHGLRPVVVPTKTLAGTIYKIDHVQMNDERSEWDLLSYLAGVEGYQVYVKGNDLHFEPATKPTPKDINQLKSQLDDVNKKLNQASSKSMALNNQATDLVTQSEKARAAGNKAQADSLLSQAAALNQQAGKIQADAHSDCDGTKIALEKQIAAGMNFDGTYVIRWVPPNQSHPAQANCSEDLKFERDLTLAKGVTVQVRSWTKGKAFTVAYPQNTAKGITPGKATAKRQVYSIVRSGLTRDDAMKLAQQTHKQITDHEMRMSCSLPGDNILMPSTIVRVEGTASPFDQLYFVDSVRRSFSFDGGYSMSLTAKNHNPNSMILP</sequence>
<dbReference type="AlphaFoldDB" id="A0A1W0D5X6"/>
<gene>
    <name evidence="2" type="ORF">B0T45_06025</name>
</gene>
<dbReference type="Proteomes" id="UP000192721">
    <property type="component" value="Unassembled WGS sequence"/>
</dbReference>
<dbReference type="Gene3D" id="2.30.300.10">
    <property type="entry name" value="Baseplate protein-like domain - beta roll fold"/>
    <property type="match status" value="1"/>
</dbReference>
<dbReference type="RefSeq" id="WP_081554924.1">
    <property type="nucleotide sequence ID" value="NZ_MUKV01000005.1"/>
</dbReference>
<evidence type="ECO:0000313" key="3">
    <source>
        <dbReference type="Proteomes" id="UP000192721"/>
    </source>
</evidence>
<comment type="caution">
    <text evidence="2">The sequence shown here is derived from an EMBL/GenBank/DDBJ whole genome shotgun (WGS) entry which is preliminary data.</text>
</comment>
<name>A0A1W0D5X6_9NEIS</name>
<evidence type="ECO:0000256" key="1">
    <source>
        <dbReference type="SAM" id="Coils"/>
    </source>
</evidence>